<keyword evidence="2" id="KW-1185">Reference proteome</keyword>
<dbReference type="AlphaFoldDB" id="A0AAN8YMK8"/>
<organism evidence="1 2">
    <name type="scientific">Solanum bulbocastanum</name>
    <name type="common">Wild potato</name>
    <dbReference type="NCBI Taxonomy" id="147425"/>
    <lineage>
        <taxon>Eukaryota</taxon>
        <taxon>Viridiplantae</taxon>
        <taxon>Streptophyta</taxon>
        <taxon>Embryophyta</taxon>
        <taxon>Tracheophyta</taxon>
        <taxon>Spermatophyta</taxon>
        <taxon>Magnoliopsida</taxon>
        <taxon>eudicotyledons</taxon>
        <taxon>Gunneridae</taxon>
        <taxon>Pentapetalae</taxon>
        <taxon>asterids</taxon>
        <taxon>lamiids</taxon>
        <taxon>Solanales</taxon>
        <taxon>Solanaceae</taxon>
        <taxon>Solanoideae</taxon>
        <taxon>Solaneae</taxon>
        <taxon>Solanum</taxon>
    </lineage>
</organism>
<dbReference type="Proteomes" id="UP001371456">
    <property type="component" value="Unassembled WGS sequence"/>
</dbReference>
<accession>A0AAN8YMK8</accession>
<sequence>MAFNSEDHHDYNLNRQAQNDYSSNLNQAYVTTNSTSAMMTNMNGGNAIINGSGAANTNFQQYIGEQNMFMPSNIIATSNMSANYISDLNEWKNCDAYLNFHNMDDLYQNIRASSSILPNEHGKSNFLPIRVAGTSSVKFQGIAKFSK</sequence>
<evidence type="ECO:0000313" key="1">
    <source>
        <dbReference type="EMBL" id="KAK6802978.1"/>
    </source>
</evidence>
<evidence type="ECO:0000313" key="2">
    <source>
        <dbReference type="Proteomes" id="UP001371456"/>
    </source>
</evidence>
<proteinExistence type="predicted"/>
<dbReference type="EMBL" id="JBANQN010000001">
    <property type="protein sequence ID" value="KAK6802978.1"/>
    <property type="molecule type" value="Genomic_DNA"/>
</dbReference>
<protein>
    <submittedName>
        <fullName evidence="1">Uncharacterized protein</fullName>
    </submittedName>
</protein>
<comment type="caution">
    <text evidence="1">The sequence shown here is derived from an EMBL/GenBank/DDBJ whole genome shotgun (WGS) entry which is preliminary data.</text>
</comment>
<gene>
    <name evidence="1" type="ORF">RDI58_000762</name>
</gene>
<reference evidence="1 2" key="1">
    <citation type="submission" date="2024-02" db="EMBL/GenBank/DDBJ databases">
        <title>de novo genome assembly of Solanum bulbocastanum strain 11H21.</title>
        <authorList>
            <person name="Hosaka A.J."/>
        </authorList>
    </citation>
    <scope>NUCLEOTIDE SEQUENCE [LARGE SCALE GENOMIC DNA]</scope>
    <source>
        <tissue evidence="1">Young leaves</tissue>
    </source>
</reference>
<name>A0AAN8YMK8_SOLBU</name>